<accession>A0A8I1HV78</accession>
<dbReference type="CDD" id="cd00085">
    <property type="entry name" value="HNHc"/>
    <property type="match status" value="1"/>
</dbReference>
<dbReference type="GO" id="GO:0004519">
    <property type="term" value="F:endonuclease activity"/>
    <property type="evidence" value="ECO:0007669"/>
    <property type="project" value="UniProtKB-KW"/>
</dbReference>
<name>A0A8I1HV78_9CORY</name>
<keyword evidence="2" id="KW-0540">Nuclease</keyword>
<keyword evidence="2" id="KW-0378">Hydrolase</keyword>
<dbReference type="Gene3D" id="1.10.30.50">
    <property type="match status" value="1"/>
</dbReference>
<dbReference type="GO" id="GO:0003676">
    <property type="term" value="F:nucleic acid binding"/>
    <property type="evidence" value="ECO:0007669"/>
    <property type="project" value="InterPro"/>
</dbReference>
<reference evidence="2 3" key="1">
    <citation type="submission" date="2020-12" db="EMBL/GenBank/DDBJ databases">
        <title>Draft genome sequence of the commensal strain Corynebacterium tuberculostearicum MFP09/CIP 102622 isolated from human skin.</title>
        <authorList>
            <person name="Boukerb A.M."/>
            <person name="Janvier X."/>
            <person name="Feuilloley M.G.J."/>
            <person name="Groboillot A."/>
        </authorList>
    </citation>
    <scope>NUCLEOTIDE SEQUENCE [LARGE SCALE GENOMIC DNA]</scope>
    <source>
        <strain evidence="2 3">CIP 102622</strain>
    </source>
</reference>
<keyword evidence="3" id="KW-1185">Reference proteome</keyword>
<dbReference type="InterPro" id="IPR003615">
    <property type="entry name" value="HNH_nuc"/>
</dbReference>
<dbReference type="EMBL" id="JAEHFL010000020">
    <property type="protein sequence ID" value="MBK3429034.1"/>
    <property type="molecule type" value="Genomic_DNA"/>
</dbReference>
<organism evidence="2 3">
    <name type="scientific">Corynebacterium tuberculostearicum</name>
    <dbReference type="NCBI Taxonomy" id="38304"/>
    <lineage>
        <taxon>Bacteria</taxon>
        <taxon>Bacillati</taxon>
        <taxon>Actinomycetota</taxon>
        <taxon>Actinomycetes</taxon>
        <taxon>Mycobacteriales</taxon>
        <taxon>Corynebacteriaceae</taxon>
        <taxon>Corynebacterium</taxon>
    </lineage>
</organism>
<dbReference type="AlphaFoldDB" id="A0A8I1HV78"/>
<evidence type="ECO:0000259" key="1">
    <source>
        <dbReference type="SMART" id="SM00507"/>
    </source>
</evidence>
<protein>
    <submittedName>
        <fullName evidence="2">HNH endonuclease</fullName>
    </submittedName>
</protein>
<sequence>MTASDAPPKNAYFSTNNLDDTVCVLGMLQRIQSWQLYQSVLPRLENDVECTTTALAKRVGLSYWRVLSALRSHLRMRELPLTTAVQTEHWILDLPRLHVIDAELAPLGDDAEGIQLIDAALADFLTPKEPAQHVPTESEIRRFLRDYIDGILKPENEKEIERSVSISYSKGQATITLKTDKATASAISRHIDKAARKKNITKPEALEALIFNRTQTKVVINTYAAGDDASRVYIPSAGWCVLTEHLSNYSMTRELCPEETSSYVPTEQIRTWVHGRDATCRWPGCSMPAHYCQLDHRVEYADGGPTSVDNLVTLCQHHHNVKTDGRARYIMDPITGDVAWLFSDGTFEIDRAQGPLAPRTVNWKQTWQQYLDMRKRPRGNARALRKEAIKP</sequence>
<feature type="domain" description="HNH nuclease" evidence="1">
    <location>
        <begin position="268"/>
        <end position="320"/>
    </location>
</feature>
<evidence type="ECO:0000313" key="2">
    <source>
        <dbReference type="EMBL" id="MBK3429034.1"/>
    </source>
</evidence>
<evidence type="ECO:0000313" key="3">
    <source>
        <dbReference type="Proteomes" id="UP000603369"/>
    </source>
</evidence>
<dbReference type="RefSeq" id="WP_200436287.1">
    <property type="nucleotide sequence ID" value="NZ_JAEHFL010000020.1"/>
</dbReference>
<dbReference type="InterPro" id="IPR002711">
    <property type="entry name" value="HNH"/>
</dbReference>
<dbReference type="Pfam" id="PF01844">
    <property type="entry name" value="HNH"/>
    <property type="match status" value="1"/>
</dbReference>
<comment type="caution">
    <text evidence="2">The sequence shown here is derived from an EMBL/GenBank/DDBJ whole genome shotgun (WGS) entry which is preliminary data.</text>
</comment>
<dbReference type="GO" id="GO:0008270">
    <property type="term" value="F:zinc ion binding"/>
    <property type="evidence" value="ECO:0007669"/>
    <property type="project" value="InterPro"/>
</dbReference>
<proteinExistence type="predicted"/>
<dbReference type="Proteomes" id="UP000603369">
    <property type="component" value="Unassembled WGS sequence"/>
</dbReference>
<gene>
    <name evidence="2" type="ORF">JDP02_11040</name>
</gene>
<keyword evidence="2" id="KW-0255">Endonuclease</keyword>
<dbReference type="SMART" id="SM00507">
    <property type="entry name" value="HNHc"/>
    <property type="match status" value="1"/>
</dbReference>